<dbReference type="RefSeq" id="WP_157926190.1">
    <property type="nucleotide sequence ID" value="NZ_CP138495.1"/>
</dbReference>
<evidence type="ECO:0000256" key="1">
    <source>
        <dbReference type="SAM" id="SignalP"/>
    </source>
</evidence>
<dbReference type="AlphaFoldDB" id="A0A2H1E7Z3"/>
<dbReference type="KEGG" id="tmar:MARIT_1016"/>
<feature type="chain" id="PRO_5013950707" description="Lipocalin-like domain-containing protein" evidence="1">
    <location>
        <begin position="22"/>
        <end position="147"/>
    </location>
</feature>
<organism evidence="2 3">
    <name type="scientific">Tenacibaculum maritimum NCIMB 2154</name>
    <dbReference type="NCBI Taxonomy" id="1349785"/>
    <lineage>
        <taxon>Bacteria</taxon>
        <taxon>Pseudomonadati</taxon>
        <taxon>Bacteroidota</taxon>
        <taxon>Flavobacteriia</taxon>
        <taxon>Flavobacteriales</taxon>
        <taxon>Flavobacteriaceae</taxon>
        <taxon>Tenacibaculum</taxon>
    </lineage>
</organism>
<keyword evidence="3" id="KW-1185">Reference proteome</keyword>
<feature type="signal peptide" evidence="1">
    <location>
        <begin position="1"/>
        <end position="21"/>
    </location>
</feature>
<accession>A0A2H1E7Z3</accession>
<evidence type="ECO:0000313" key="3">
    <source>
        <dbReference type="Proteomes" id="UP000231564"/>
    </source>
</evidence>
<sequence length="147" mass="16327">MKTMKTMKTAMILFLAVCVNASFLSCSDDAGSEGTPQNTLIGKWRILADAGANGEIGELTECKKKSTLEFKSDNTFISGDHAENINDDCVLLEGKGIWEEKKENVLEMNWGDRVEETKYLFESGNLKLLGADREGNENGSYTLYQKK</sequence>
<dbReference type="OrthoDB" id="1251683at2"/>
<protein>
    <recommendedName>
        <fullName evidence="4">Lipocalin-like domain-containing protein</fullName>
    </recommendedName>
</protein>
<proteinExistence type="predicted"/>
<reference evidence="2 3" key="1">
    <citation type="submission" date="2016-11" db="EMBL/GenBank/DDBJ databases">
        <authorList>
            <person name="Jaros S."/>
            <person name="Januszkiewicz K."/>
            <person name="Wedrychowicz H."/>
        </authorList>
    </citation>
    <scope>NUCLEOTIDE SEQUENCE [LARGE SCALE GENOMIC DNA]</scope>
    <source>
        <strain evidence="2">NCIMB 2154T</strain>
    </source>
</reference>
<dbReference type="Proteomes" id="UP000231564">
    <property type="component" value="Chromosome MARIT"/>
</dbReference>
<dbReference type="STRING" id="1349785.GCA_000509405_01968"/>
<gene>
    <name evidence="2" type="ORF">MARIT_1016</name>
</gene>
<evidence type="ECO:0008006" key="4">
    <source>
        <dbReference type="Google" id="ProtNLM"/>
    </source>
</evidence>
<name>A0A2H1E7Z3_9FLAO</name>
<evidence type="ECO:0000313" key="2">
    <source>
        <dbReference type="EMBL" id="SFZ81250.1"/>
    </source>
</evidence>
<keyword evidence="1" id="KW-0732">Signal</keyword>
<dbReference type="GeneID" id="47722584"/>
<dbReference type="EMBL" id="LT634361">
    <property type="protein sequence ID" value="SFZ81250.1"/>
    <property type="molecule type" value="Genomic_DNA"/>
</dbReference>
<dbReference type="PROSITE" id="PS51257">
    <property type="entry name" value="PROKAR_LIPOPROTEIN"/>
    <property type="match status" value="1"/>
</dbReference>